<accession>A0A9N8VC04</accession>
<evidence type="ECO:0000256" key="6">
    <source>
        <dbReference type="ARBA" id="ARBA00022824"/>
    </source>
</evidence>
<dbReference type="PANTHER" id="PTHR19359">
    <property type="entry name" value="CYTOCHROME B5"/>
    <property type="match status" value="1"/>
</dbReference>
<keyword evidence="7" id="KW-0492">Microsome</keyword>
<keyword evidence="6" id="KW-0256">Endoplasmic reticulum</keyword>
<dbReference type="AlphaFoldDB" id="A0A9N8VC04"/>
<organism evidence="15 16">
    <name type="scientific">Dentiscutata erythropus</name>
    <dbReference type="NCBI Taxonomy" id="1348616"/>
    <lineage>
        <taxon>Eukaryota</taxon>
        <taxon>Fungi</taxon>
        <taxon>Fungi incertae sedis</taxon>
        <taxon>Mucoromycota</taxon>
        <taxon>Glomeromycotina</taxon>
        <taxon>Glomeromycetes</taxon>
        <taxon>Diversisporales</taxon>
        <taxon>Gigasporaceae</taxon>
        <taxon>Dentiscutata</taxon>
    </lineage>
</organism>
<keyword evidence="16" id="KW-1185">Reference proteome</keyword>
<comment type="similarity">
    <text evidence="12">Belongs to the cytochrome b5 family.</text>
</comment>
<evidence type="ECO:0000313" key="16">
    <source>
        <dbReference type="Proteomes" id="UP000789405"/>
    </source>
</evidence>
<evidence type="ECO:0000256" key="1">
    <source>
        <dbReference type="ARBA" id="ARBA00004131"/>
    </source>
</evidence>
<comment type="subcellular location">
    <subcellularLocation>
        <location evidence="1">Endoplasmic reticulum membrane</location>
        <topology evidence="1">Single-pass membrane protein</topology>
        <orientation evidence="1">Cytoplasmic side</orientation>
    </subcellularLocation>
    <subcellularLocation>
        <location evidence="11">Microsome membrane</location>
        <topology evidence="11">Single-pass membrane protein</topology>
        <orientation evidence="11">Cytoplasmic side</orientation>
    </subcellularLocation>
</comment>
<feature type="transmembrane region" description="Helical" evidence="13">
    <location>
        <begin position="117"/>
        <end position="136"/>
    </location>
</feature>
<comment type="caution">
    <text evidence="15">The sequence shown here is derived from an EMBL/GenBank/DDBJ whole genome shotgun (WGS) entry which is preliminary data.</text>
</comment>
<dbReference type="InterPro" id="IPR001199">
    <property type="entry name" value="Cyt_B5-like_heme/steroid-bd"/>
</dbReference>
<evidence type="ECO:0000256" key="9">
    <source>
        <dbReference type="ARBA" id="ARBA00023004"/>
    </source>
</evidence>
<keyword evidence="2" id="KW-0813">Transport</keyword>
<dbReference type="InterPro" id="IPR050668">
    <property type="entry name" value="Cytochrome_b5"/>
</dbReference>
<protein>
    <submittedName>
        <fullName evidence="15">5679_t:CDS:1</fullName>
    </submittedName>
</protein>
<keyword evidence="10 13" id="KW-0472">Membrane</keyword>
<dbReference type="EMBL" id="CAJVPY010000031">
    <property type="protein sequence ID" value="CAG8445371.1"/>
    <property type="molecule type" value="Genomic_DNA"/>
</dbReference>
<dbReference type="GO" id="GO:0020037">
    <property type="term" value="F:heme binding"/>
    <property type="evidence" value="ECO:0007669"/>
    <property type="project" value="TreeGrafter"/>
</dbReference>
<evidence type="ECO:0000313" key="15">
    <source>
        <dbReference type="EMBL" id="CAG8445371.1"/>
    </source>
</evidence>
<evidence type="ECO:0000256" key="11">
    <source>
        <dbReference type="ARBA" id="ARBA00037877"/>
    </source>
</evidence>
<evidence type="ECO:0000256" key="7">
    <source>
        <dbReference type="ARBA" id="ARBA00022848"/>
    </source>
</evidence>
<dbReference type="Pfam" id="PF00173">
    <property type="entry name" value="Cyt-b5"/>
    <property type="match status" value="2"/>
</dbReference>
<evidence type="ECO:0000259" key="14">
    <source>
        <dbReference type="PROSITE" id="PS50255"/>
    </source>
</evidence>
<keyword evidence="8" id="KW-0249">Electron transport</keyword>
<keyword evidence="3" id="KW-0349">Heme</keyword>
<evidence type="ECO:0000256" key="5">
    <source>
        <dbReference type="ARBA" id="ARBA00022723"/>
    </source>
</evidence>
<dbReference type="Proteomes" id="UP000789405">
    <property type="component" value="Unassembled WGS sequence"/>
</dbReference>
<feature type="domain" description="Cytochrome b5 heme-binding" evidence="14">
    <location>
        <begin position="3"/>
        <end position="93"/>
    </location>
</feature>
<sequence>MASKQFTLEELADHNSKKSLYISIKGKVYDVTKFIDEAGLEHLGFCIFNFLHPGGEEVLLDEAGRDATEAFEDVGHSDEAMEILKGLEIGELKDGVPPPVPKPTPKRIPQPKEESSLFTYLLPVAVIVAYIAYKYVTSE</sequence>
<evidence type="ECO:0000256" key="10">
    <source>
        <dbReference type="ARBA" id="ARBA00023136"/>
    </source>
</evidence>
<evidence type="ECO:0000256" key="2">
    <source>
        <dbReference type="ARBA" id="ARBA00022448"/>
    </source>
</evidence>
<keyword evidence="4 13" id="KW-0812">Transmembrane</keyword>
<evidence type="ECO:0000256" key="3">
    <source>
        <dbReference type="ARBA" id="ARBA00022617"/>
    </source>
</evidence>
<proteinExistence type="inferred from homology"/>
<keyword evidence="13" id="KW-1133">Transmembrane helix</keyword>
<evidence type="ECO:0000256" key="8">
    <source>
        <dbReference type="ARBA" id="ARBA00022982"/>
    </source>
</evidence>
<dbReference type="GO" id="GO:0046872">
    <property type="term" value="F:metal ion binding"/>
    <property type="evidence" value="ECO:0007669"/>
    <property type="project" value="UniProtKB-KW"/>
</dbReference>
<keyword evidence="5" id="KW-0479">Metal-binding</keyword>
<dbReference type="PANTHER" id="PTHR19359:SF150">
    <property type="entry name" value="CYTOCHROME B5"/>
    <property type="match status" value="1"/>
</dbReference>
<dbReference type="GO" id="GO:0005789">
    <property type="term" value="C:endoplasmic reticulum membrane"/>
    <property type="evidence" value="ECO:0007669"/>
    <property type="project" value="UniProtKB-SubCell"/>
</dbReference>
<dbReference type="SUPFAM" id="SSF55856">
    <property type="entry name" value="Cytochrome b5-like heme/steroid binding domain"/>
    <property type="match status" value="1"/>
</dbReference>
<gene>
    <name evidence="15" type="ORF">DERYTH_LOCUS162</name>
</gene>
<dbReference type="OrthoDB" id="260519at2759"/>
<evidence type="ECO:0000256" key="4">
    <source>
        <dbReference type="ARBA" id="ARBA00022692"/>
    </source>
</evidence>
<dbReference type="PROSITE" id="PS50255">
    <property type="entry name" value="CYTOCHROME_B5_2"/>
    <property type="match status" value="1"/>
</dbReference>
<dbReference type="InterPro" id="IPR036400">
    <property type="entry name" value="Cyt_B5-like_heme/steroid_sf"/>
</dbReference>
<dbReference type="Gene3D" id="3.10.120.10">
    <property type="entry name" value="Cytochrome b5-like heme/steroid binding domain"/>
    <property type="match status" value="1"/>
</dbReference>
<name>A0A9N8VC04_9GLOM</name>
<evidence type="ECO:0000256" key="13">
    <source>
        <dbReference type="SAM" id="Phobius"/>
    </source>
</evidence>
<dbReference type="SMART" id="SM01117">
    <property type="entry name" value="Cyt-b5"/>
    <property type="match status" value="1"/>
</dbReference>
<reference evidence="15" key="1">
    <citation type="submission" date="2021-06" db="EMBL/GenBank/DDBJ databases">
        <authorList>
            <person name="Kallberg Y."/>
            <person name="Tangrot J."/>
            <person name="Rosling A."/>
        </authorList>
    </citation>
    <scope>NUCLEOTIDE SEQUENCE</scope>
    <source>
        <strain evidence="15">MA453B</strain>
    </source>
</reference>
<keyword evidence="9" id="KW-0408">Iron</keyword>
<evidence type="ECO:0000256" key="12">
    <source>
        <dbReference type="ARBA" id="ARBA00038168"/>
    </source>
</evidence>